<evidence type="ECO:0000313" key="3">
    <source>
        <dbReference type="Proteomes" id="UP001597368"/>
    </source>
</evidence>
<sequence>MVERALELSQADDCVVIADEGSTANLRFAGNTLTTNGVARSSQLTVISIVGAGVGVVSRAAVRPEQLAEVVAAADEAAREAQPAEDARPLLEGAGSSAAWAEPVLPTSIGVFGDFAPALGETFAAAEAGGRKLYGFAEHTLTTSFVGSSKGLRLRHDQPTGRLELNAKSADLKRSAWTGVATRDFSDVDVAALDSTLAQRLEWAKNRIDLPAGRYETLLPPSAVADLMIYMFWSAGARDALDGRTVFSKAGGGTRVGERLSQLPITLSSDPAAPGVQCAPFVTAHAASRRSSVFDNGLPLAATDWVRDGTLSALLQTRYSAELSGLPVTPAIDNLIMRGGEGGRSLEEMIASTERGLLVTCLWYIREVDPQTLLLTGLTRDGVYLVEHGEVVGEVNNFRFNESPVDLLGRLTEVGESRQTLPREWNDYFSRTIMPPVRVPDFNMSTVSQAN</sequence>
<keyword evidence="3" id="KW-1185">Reference proteome</keyword>
<feature type="domain" description="Metalloprotease TldD/E C-terminal" evidence="1">
    <location>
        <begin position="213"/>
        <end position="445"/>
    </location>
</feature>
<dbReference type="RefSeq" id="WP_379568924.1">
    <property type="nucleotide sequence ID" value="NZ_JBHUFV010000003.1"/>
</dbReference>
<dbReference type="PANTHER" id="PTHR43666">
    <property type="entry name" value="TLDD PROTEIN"/>
    <property type="match status" value="1"/>
</dbReference>
<dbReference type="InterPro" id="IPR036059">
    <property type="entry name" value="TldD/PmbA_sf"/>
</dbReference>
<evidence type="ECO:0000259" key="1">
    <source>
        <dbReference type="Pfam" id="PF19289"/>
    </source>
</evidence>
<proteinExistence type="predicted"/>
<reference evidence="3" key="1">
    <citation type="journal article" date="2019" name="Int. J. Syst. Evol. Microbiol.">
        <title>The Global Catalogue of Microorganisms (GCM) 10K type strain sequencing project: providing services to taxonomists for standard genome sequencing and annotation.</title>
        <authorList>
            <consortium name="The Broad Institute Genomics Platform"/>
            <consortium name="The Broad Institute Genome Sequencing Center for Infectious Disease"/>
            <person name="Wu L."/>
            <person name="Ma J."/>
        </authorList>
    </citation>
    <scope>NUCLEOTIDE SEQUENCE [LARGE SCALE GENOMIC DNA]</scope>
    <source>
        <strain evidence="3">ICMP 6774ER</strain>
    </source>
</reference>
<dbReference type="EMBL" id="JBHUFV010000003">
    <property type="protein sequence ID" value="MFD1930496.1"/>
    <property type="molecule type" value="Genomic_DNA"/>
</dbReference>
<evidence type="ECO:0000313" key="2">
    <source>
        <dbReference type="EMBL" id="MFD1930496.1"/>
    </source>
</evidence>
<dbReference type="PANTHER" id="PTHR43666:SF1">
    <property type="entry name" value="CONSERVED PROTEIN"/>
    <property type="match status" value="1"/>
</dbReference>
<dbReference type="InterPro" id="IPR045569">
    <property type="entry name" value="Metalloprtase-TldD/E_C"/>
</dbReference>
<protein>
    <submittedName>
        <fullName evidence="2">Metallopeptidase TldD-related protein</fullName>
    </submittedName>
</protein>
<dbReference type="Gene3D" id="3.30.2290.10">
    <property type="entry name" value="PmbA/TldD superfamily"/>
    <property type="match status" value="1"/>
</dbReference>
<dbReference type="Pfam" id="PF19289">
    <property type="entry name" value="PmbA_TldD_3rd"/>
    <property type="match status" value="1"/>
</dbReference>
<accession>A0ABW4SLY5</accession>
<dbReference type="InterPro" id="IPR035068">
    <property type="entry name" value="TldD/PmbA_N"/>
</dbReference>
<dbReference type="SUPFAM" id="SSF111283">
    <property type="entry name" value="Putative modulator of DNA gyrase, PmbA/TldD"/>
    <property type="match status" value="1"/>
</dbReference>
<organism evidence="2 3">
    <name type="scientific">Nonomuraea mangrovi</name>
    <dbReference type="NCBI Taxonomy" id="2316207"/>
    <lineage>
        <taxon>Bacteria</taxon>
        <taxon>Bacillati</taxon>
        <taxon>Actinomycetota</taxon>
        <taxon>Actinomycetes</taxon>
        <taxon>Streptosporangiales</taxon>
        <taxon>Streptosporangiaceae</taxon>
        <taxon>Nonomuraea</taxon>
    </lineage>
</organism>
<comment type="caution">
    <text evidence="2">The sequence shown here is derived from an EMBL/GenBank/DDBJ whole genome shotgun (WGS) entry which is preliminary data.</text>
</comment>
<dbReference type="Proteomes" id="UP001597368">
    <property type="component" value="Unassembled WGS sequence"/>
</dbReference>
<gene>
    <name evidence="2" type="ORF">ACFSKW_03290</name>
</gene>
<name>A0ABW4SLY5_9ACTN</name>